<evidence type="ECO:0000256" key="1">
    <source>
        <dbReference type="ARBA" id="ARBA00000085"/>
    </source>
</evidence>
<dbReference type="InterPro" id="IPR036890">
    <property type="entry name" value="HATPase_C_sf"/>
</dbReference>
<dbReference type="PRINTS" id="PR00344">
    <property type="entry name" value="BCTRLSENSOR"/>
</dbReference>
<name>A0A212S795_RHOAC</name>
<organism evidence="13 14">
    <name type="scientific">Rhodoblastus acidophilus</name>
    <name type="common">Rhodopseudomonas acidophila</name>
    <dbReference type="NCBI Taxonomy" id="1074"/>
    <lineage>
        <taxon>Bacteria</taxon>
        <taxon>Pseudomonadati</taxon>
        <taxon>Pseudomonadota</taxon>
        <taxon>Alphaproteobacteria</taxon>
        <taxon>Hyphomicrobiales</taxon>
        <taxon>Rhodoblastaceae</taxon>
        <taxon>Rhodoblastus</taxon>
    </lineage>
</organism>
<evidence type="ECO:0000259" key="11">
    <source>
        <dbReference type="PROSITE" id="PS50109"/>
    </source>
</evidence>
<keyword evidence="8 13" id="KW-0418">Kinase</keyword>
<evidence type="ECO:0000256" key="8">
    <source>
        <dbReference type="ARBA" id="ARBA00022777"/>
    </source>
</evidence>
<evidence type="ECO:0000256" key="7">
    <source>
        <dbReference type="ARBA" id="ARBA00022741"/>
    </source>
</evidence>
<keyword evidence="9" id="KW-0067">ATP-binding</keyword>
<dbReference type="SUPFAM" id="SSF55874">
    <property type="entry name" value="ATPase domain of HSP90 chaperone/DNA topoisomerase II/histidine kinase"/>
    <property type="match status" value="1"/>
</dbReference>
<evidence type="ECO:0000256" key="6">
    <source>
        <dbReference type="ARBA" id="ARBA00022679"/>
    </source>
</evidence>
<dbReference type="Gene3D" id="3.30.565.10">
    <property type="entry name" value="Histidine kinase-like ATPase, C-terminal domain"/>
    <property type="match status" value="1"/>
</dbReference>
<dbReference type="SMART" id="SM00304">
    <property type="entry name" value="HAMP"/>
    <property type="match status" value="1"/>
</dbReference>
<dbReference type="AlphaFoldDB" id="A0A212S795"/>
<proteinExistence type="predicted"/>
<comment type="catalytic activity">
    <reaction evidence="1">
        <text>ATP + protein L-histidine = ADP + protein N-phospho-L-histidine.</text>
        <dbReference type="EC" id="2.7.13.3"/>
    </reaction>
</comment>
<dbReference type="CDD" id="cd00075">
    <property type="entry name" value="HATPase"/>
    <property type="match status" value="1"/>
</dbReference>
<evidence type="ECO:0000256" key="5">
    <source>
        <dbReference type="ARBA" id="ARBA00022553"/>
    </source>
</evidence>
<dbReference type="PROSITE" id="PS50885">
    <property type="entry name" value="HAMP"/>
    <property type="match status" value="1"/>
</dbReference>
<dbReference type="EMBL" id="FYDG01000014">
    <property type="protein sequence ID" value="SNB81036.1"/>
    <property type="molecule type" value="Genomic_DNA"/>
</dbReference>
<keyword evidence="4" id="KW-1003">Cell membrane</keyword>
<dbReference type="Gene3D" id="6.10.340.10">
    <property type="match status" value="1"/>
</dbReference>
<dbReference type="SMART" id="SM00387">
    <property type="entry name" value="HATPase_c"/>
    <property type="match status" value="1"/>
</dbReference>
<dbReference type="Pfam" id="PF00672">
    <property type="entry name" value="HAMP"/>
    <property type="match status" value="1"/>
</dbReference>
<dbReference type="InterPro" id="IPR004358">
    <property type="entry name" value="Sig_transdc_His_kin-like_C"/>
</dbReference>
<gene>
    <name evidence="13" type="ORF">SAMN06265338_11449</name>
</gene>
<dbReference type="EC" id="2.7.13.3" evidence="3"/>
<keyword evidence="5" id="KW-0597">Phosphoprotein</keyword>
<dbReference type="GO" id="GO:0005524">
    <property type="term" value="F:ATP binding"/>
    <property type="evidence" value="ECO:0007669"/>
    <property type="project" value="UniProtKB-KW"/>
</dbReference>
<keyword evidence="10" id="KW-0472">Membrane</keyword>
<dbReference type="PANTHER" id="PTHR44936:SF10">
    <property type="entry name" value="SENSOR PROTEIN RSTB"/>
    <property type="match status" value="1"/>
</dbReference>
<dbReference type="CDD" id="cd00082">
    <property type="entry name" value="HisKA"/>
    <property type="match status" value="1"/>
</dbReference>
<evidence type="ECO:0000259" key="12">
    <source>
        <dbReference type="PROSITE" id="PS50885"/>
    </source>
</evidence>
<dbReference type="RefSeq" id="WP_088522100.1">
    <property type="nucleotide sequence ID" value="NZ_FYDG01000014.1"/>
</dbReference>
<dbReference type="GO" id="GO:0000155">
    <property type="term" value="F:phosphorelay sensor kinase activity"/>
    <property type="evidence" value="ECO:0007669"/>
    <property type="project" value="InterPro"/>
</dbReference>
<keyword evidence="10" id="KW-1133">Transmembrane helix</keyword>
<dbReference type="InterPro" id="IPR003661">
    <property type="entry name" value="HisK_dim/P_dom"/>
</dbReference>
<evidence type="ECO:0000313" key="14">
    <source>
        <dbReference type="Proteomes" id="UP000198418"/>
    </source>
</evidence>
<keyword evidence="10" id="KW-0812">Transmembrane</keyword>
<dbReference type="Gene3D" id="1.10.287.130">
    <property type="match status" value="1"/>
</dbReference>
<evidence type="ECO:0000256" key="9">
    <source>
        <dbReference type="ARBA" id="ARBA00022840"/>
    </source>
</evidence>
<dbReference type="SMART" id="SM00388">
    <property type="entry name" value="HisKA"/>
    <property type="match status" value="1"/>
</dbReference>
<comment type="subcellular location">
    <subcellularLocation>
        <location evidence="2">Cell membrane</location>
        <topology evidence="2">Multi-pass membrane protein</topology>
    </subcellularLocation>
</comment>
<accession>A0A212S795</accession>
<dbReference type="PANTHER" id="PTHR44936">
    <property type="entry name" value="SENSOR PROTEIN CREC"/>
    <property type="match status" value="1"/>
</dbReference>
<evidence type="ECO:0000256" key="2">
    <source>
        <dbReference type="ARBA" id="ARBA00004651"/>
    </source>
</evidence>
<dbReference type="PROSITE" id="PS50109">
    <property type="entry name" value="HIS_KIN"/>
    <property type="match status" value="1"/>
</dbReference>
<dbReference type="CDD" id="cd06225">
    <property type="entry name" value="HAMP"/>
    <property type="match status" value="1"/>
</dbReference>
<dbReference type="InterPro" id="IPR050980">
    <property type="entry name" value="2C_sensor_his_kinase"/>
</dbReference>
<feature type="transmembrane region" description="Helical" evidence="10">
    <location>
        <begin position="141"/>
        <end position="162"/>
    </location>
</feature>
<feature type="domain" description="HAMP" evidence="12">
    <location>
        <begin position="163"/>
        <end position="215"/>
    </location>
</feature>
<reference evidence="14" key="1">
    <citation type="submission" date="2017-06" db="EMBL/GenBank/DDBJ databases">
        <authorList>
            <person name="Varghese N."/>
            <person name="Submissions S."/>
        </authorList>
    </citation>
    <scope>NUCLEOTIDE SEQUENCE [LARGE SCALE GENOMIC DNA]</scope>
    <source>
        <strain evidence="14">DSM 137</strain>
    </source>
</reference>
<sequence length="435" mass="46751">MRRFYLRITLALFASLAVFALLAGLTAGLLRLFDEPAARSWPETTAEIAERLLPAGADRTSLASELAFWSERSRFDLALLSPTGDLIARAGDAHELPSTIPNHERRDRIFRAPGGIYALTFQDGRRLIAVPKARFDSVHALRFPLALLGLALAVAIGFYPLIRQLTRRLEQLEAGVAKFGEGDLGARVVVKGKDEIAKLAATFNGSADRIESLMNAHKLLLAHASHELRSPLSRLRMAIERLKNAPSDAAAQSETARNIAELDALVDEILLASRLQAAEPTKEPVDLAGLLAEECAAFDVEAVLANPAAAPMVEGDPRLLKRLFRNLLENASVHGGPDAPEAMIASGESEVRVSICDRGPGVSASDRETIFEPFHQGRASAGGAGLGLALVRQIAERHGGGVRCLPRNGGGACFEVELPLFVRKDAPKGSQPTER</sequence>
<dbReference type="GO" id="GO:0005886">
    <property type="term" value="C:plasma membrane"/>
    <property type="evidence" value="ECO:0007669"/>
    <property type="project" value="UniProtKB-SubCell"/>
</dbReference>
<dbReference type="OrthoDB" id="9809766at2"/>
<keyword evidence="7" id="KW-0547">Nucleotide-binding</keyword>
<dbReference type="SUPFAM" id="SSF47384">
    <property type="entry name" value="Homodimeric domain of signal transducing histidine kinase"/>
    <property type="match status" value="1"/>
</dbReference>
<protein>
    <recommendedName>
        <fullName evidence="3">histidine kinase</fullName>
        <ecNumber evidence="3">2.7.13.3</ecNumber>
    </recommendedName>
</protein>
<keyword evidence="14" id="KW-1185">Reference proteome</keyword>
<dbReference type="InterPro" id="IPR003594">
    <property type="entry name" value="HATPase_dom"/>
</dbReference>
<evidence type="ECO:0000256" key="4">
    <source>
        <dbReference type="ARBA" id="ARBA00022475"/>
    </source>
</evidence>
<dbReference type="Proteomes" id="UP000198418">
    <property type="component" value="Unassembled WGS sequence"/>
</dbReference>
<evidence type="ECO:0000256" key="10">
    <source>
        <dbReference type="SAM" id="Phobius"/>
    </source>
</evidence>
<dbReference type="Pfam" id="PF00512">
    <property type="entry name" value="HisKA"/>
    <property type="match status" value="1"/>
</dbReference>
<feature type="domain" description="Histidine kinase" evidence="11">
    <location>
        <begin position="223"/>
        <end position="422"/>
    </location>
</feature>
<evidence type="ECO:0000256" key="3">
    <source>
        <dbReference type="ARBA" id="ARBA00012438"/>
    </source>
</evidence>
<evidence type="ECO:0000313" key="13">
    <source>
        <dbReference type="EMBL" id="SNB81036.1"/>
    </source>
</evidence>
<dbReference type="InterPro" id="IPR003660">
    <property type="entry name" value="HAMP_dom"/>
</dbReference>
<dbReference type="SUPFAM" id="SSF158472">
    <property type="entry name" value="HAMP domain-like"/>
    <property type="match status" value="1"/>
</dbReference>
<keyword evidence="6" id="KW-0808">Transferase</keyword>
<dbReference type="InterPro" id="IPR036097">
    <property type="entry name" value="HisK_dim/P_sf"/>
</dbReference>
<dbReference type="InterPro" id="IPR005467">
    <property type="entry name" value="His_kinase_dom"/>
</dbReference>
<dbReference type="Pfam" id="PF02518">
    <property type="entry name" value="HATPase_c"/>
    <property type="match status" value="1"/>
</dbReference>